<dbReference type="SUPFAM" id="SSF46626">
    <property type="entry name" value="Cytochrome c"/>
    <property type="match status" value="1"/>
</dbReference>
<feature type="region of interest" description="Disordered" evidence="2">
    <location>
        <begin position="40"/>
        <end position="66"/>
    </location>
</feature>
<dbReference type="InterPro" id="IPR018247">
    <property type="entry name" value="EF_Hand_1_Ca_BS"/>
</dbReference>
<organism evidence="5 6">
    <name type="scientific">Thermogemmata fonticola</name>
    <dbReference type="NCBI Taxonomy" id="2755323"/>
    <lineage>
        <taxon>Bacteria</taxon>
        <taxon>Pseudomonadati</taxon>
        <taxon>Planctomycetota</taxon>
        <taxon>Planctomycetia</taxon>
        <taxon>Gemmatales</taxon>
        <taxon>Gemmataceae</taxon>
        <taxon>Thermogemmata</taxon>
    </lineage>
</organism>
<dbReference type="GO" id="GO:0016715">
    <property type="term" value="F:oxidoreductase activity, acting on paired donors, with incorporation or reduction of molecular oxygen, reduced ascorbate as one donor, and incorporation of one atom of oxygen"/>
    <property type="evidence" value="ECO:0007669"/>
    <property type="project" value="InterPro"/>
</dbReference>
<dbReference type="PROSITE" id="PS00018">
    <property type="entry name" value="EF_HAND_1"/>
    <property type="match status" value="1"/>
</dbReference>
<protein>
    <submittedName>
        <fullName evidence="5">Redoxin domain-containing protein</fullName>
    </submittedName>
</protein>
<evidence type="ECO:0000259" key="3">
    <source>
        <dbReference type="PROSITE" id="PS50222"/>
    </source>
</evidence>
<feature type="compositionally biased region" description="Low complexity" evidence="2">
    <location>
        <begin position="40"/>
        <end position="61"/>
    </location>
</feature>
<keyword evidence="6" id="KW-1185">Reference proteome</keyword>
<comment type="caution">
    <text evidence="5">The sequence shown here is derived from an EMBL/GenBank/DDBJ whole genome shotgun (WGS) entry which is preliminary data.</text>
</comment>
<dbReference type="GO" id="GO:0005509">
    <property type="term" value="F:calcium ion binding"/>
    <property type="evidence" value="ECO:0007669"/>
    <property type="project" value="InterPro"/>
</dbReference>
<dbReference type="InterPro" id="IPR036909">
    <property type="entry name" value="Cyt_c-like_dom_sf"/>
</dbReference>
<dbReference type="PROSITE" id="PS50222">
    <property type="entry name" value="EF_HAND_2"/>
    <property type="match status" value="1"/>
</dbReference>
<dbReference type="InterPro" id="IPR036249">
    <property type="entry name" value="Thioredoxin-like_sf"/>
</dbReference>
<dbReference type="PANTHER" id="PTHR43640">
    <property type="entry name" value="OS07G0260300 PROTEIN"/>
    <property type="match status" value="1"/>
</dbReference>
<gene>
    <name evidence="5" type="ORF">H0921_12295</name>
</gene>
<evidence type="ECO:0000256" key="1">
    <source>
        <dbReference type="ARBA" id="ARBA00023157"/>
    </source>
</evidence>
<dbReference type="GO" id="GO:0020037">
    <property type="term" value="F:heme binding"/>
    <property type="evidence" value="ECO:0007669"/>
    <property type="project" value="InterPro"/>
</dbReference>
<dbReference type="Gene3D" id="2.60.120.230">
    <property type="match status" value="1"/>
</dbReference>
<dbReference type="RefSeq" id="WP_194538505.1">
    <property type="nucleotide sequence ID" value="NZ_JACEFB010000009.1"/>
</dbReference>
<name>A0A7V9ACE2_9BACT</name>
<dbReference type="InterPro" id="IPR013766">
    <property type="entry name" value="Thioredoxin_domain"/>
</dbReference>
<sequence length="705" mass="77419">MDRRGTRRSGRIGGLLGGVLLVGGALLVLRPVWADPPSAGAASSSGSSVAAAPAESPPSLREAPRPLPAAEAGIGRLIPDAACRDSQGRTVRLTELVAGSPWTVLAFTNATCPLCRKYAPVLARLEKEYAPRGVAFVFVNPTQKDKPDDVPFAGRYLLDTPGKLRAALGATSTTEVFVLDQRRTLRYRGAVDDQYGLGYALESPRQRYLAAALDELLAGRSPTVAATTAPGCVLEKEEAASAPTVPLTYHARIERIIQVHCLECHRQGGVAPFSLETYDDVAAHRGMIRRVVMEGRMPPWLAAPPPAGQPSPFLNDRRLPEADRRDLLAWLASDRPQGDPADAPLPLRFASGWTIGQPDVIYQLPQPIAVKAEGTMPYQNVFIDTEFEEDRWVQALEVQPTAREVVHHVLVFTLPPGSRRIVGGETTGFFAAYVPGNNKLIYPPGYAKKLPKKAVLRFQIHYTPNGKPTTDQTRLGLIFAKEKPRYEVQVAAIANLGFRIPPGAENHEVSARLPVPFDVRLLALFPHAHLRGKAARYELRTPDGTVTTLLHVPRYDFNWQLEYRFAQPVAVPRGSTLIYRAWYDNSANNPANPDPTRTVRWGEQTYDEMHLGYVEYVVDGLAGRMALLQGGLGGNPGGPPPADVRFPPEGVPIPERFQRLFQRFDTNGDKRIDPKEFEQLPPFLQNGVLEYLRANPPPAPPDKKD</sequence>
<dbReference type="SUPFAM" id="SSF49742">
    <property type="entry name" value="PHM/PNGase F"/>
    <property type="match status" value="2"/>
</dbReference>
<dbReference type="Gene3D" id="2.60.120.310">
    <property type="entry name" value="Copper type II, ascorbate-dependent monooxygenase, N-terminal domain"/>
    <property type="match status" value="1"/>
</dbReference>
<dbReference type="EMBL" id="JACEFB010000009">
    <property type="protein sequence ID" value="MBA2226943.1"/>
    <property type="molecule type" value="Genomic_DNA"/>
</dbReference>
<evidence type="ECO:0000259" key="4">
    <source>
        <dbReference type="PROSITE" id="PS51352"/>
    </source>
</evidence>
<feature type="domain" description="Thioredoxin" evidence="4">
    <location>
        <begin position="72"/>
        <end position="218"/>
    </location>
</feature>
<evidence type="ECO:0000313" key="5">
    <source>
        <dbReference type="EMBL" id="MBA2226943.1"/>
    </source>
</evidence>
<dbReference type="InterPro" id="IPR036939">
    <property type="entry name" value="Cu2_ascorb_mOase_N_sf"/>
</dbReference>
<dbReference type="InterPro" id="IPR014784">
    <property type="entry name" value="Cu2_ascorb_mOase-like_C"/>
</dbReference>
<keyword evidence="1" id="KW-1015">Disulfide bond</keyword>
<evidence type="ECO:0000313" key="6">
    <source>
        <dbReference type="Proteomes" id="UP000542342"/>
    </source>
</evidence>
<dbReference type="InterPro" id="IPR000866">
    <property type="entry name" value="AhpC/TSA"/>
</dbReference>
<dbReference type="SUPFAM" id="SSF52833">
    <property type="entry name" value="Thioredoxin-like"/>
    <property type="match status" value="1"/>
</dbReference>
<evidence type="ECO:0000256" key="2">
    <source>
        <dbReference type="SAM" id="MobiDB-lite"/>
    </source>
</evidence>
<dbReference type="InterPro" id="IPR047262">
    <property type="entry name" value="PRX-like1"/>
</dbReference>
<dbReference type="PANTHER" id="PTHR43640:SF1">
    <property type="entry name" value="THIOREDOXIN-DEPENDENT PEROXIREDOXIN"/>
    <property type="match status" value="1"/>
</dbReference>
<dbReference type="Gene3D" id="3.40.30.10">
    <property type="entry name" value="Glutaredoxin"/>
    <property type="match status" value="1"/>
</dbReference>
<dbReference type="InterPro" id="IPR002048">
    <property type="entry name" value="EF_hand_dom"/>
</dbReference>
<dbReference type="GO" id="GO:0016209">
    <property type="term" value="F:antioxidant activity"/>
    <property type="evidence" value="ECO:0007669"/>
    <property type="project" value="InterPro"/>
</dbReference>
<feature type="domain" description="EF-hand" evidence="3">
    <location>
        <begin position="652"/>
        <end position="687"/>
    </location>
</feature>
<dbReference type="PROSITE" id="PS51352">
    <property type="entry name" value="THIOREDOXIN_2"/>
    <property type="match status" value="1"/>
</dbReference>
<accession>A0A7V9ACE2</accession>
<dbReference type="Proteomes" id="UP000542342">
    <property type="component" value="Unassembled WGS sequence"/>
</dbReference>
<dbReference type="InterPro" id="IPR008977">
    <property type="entry name" value="PHM/PNGase_F_dom_sf"/>
</dbReference>
<dbReference type="GO" id="GO:0005507">
    <property type="term" value="F:copper ion binding"/>
    <property type="evidence" value="ECO:0007669"/>
    <property type="project" value="InterPro"/>
</dbReference>
<proteinExistence type="predicted"/>
<dbReference type="Pfam" id="PF00578">
    <property type="entry name" value="AhpC-TSA"/>
    <property type="match status" value="1"/>
</dbReference>
<reference evidence="5 6" key="1">
    <citation type="submission" date="2020-07" db="EMBL/GenBank/DDBJ databases">
        <title>Thermogemmata thermophila gen. nov., sp. nov., a novel moderate thermophilic planctomycete from a Kamchatka hot spring.</title>
        <authorList>
            <person name="Elcheninov A.G."/>
            <person name="Podosokorskaya O.A."/>
            <person name="Kovaleva O.L."/>
            <person name="Novikov A."/>
            <person name="Bonch-Osmolovskaya E.A."/>
            <person name="Toshchakov S.V."/>
            <person name="Kublanov I.V."/>
        </authorList>
    </citation>
    <scope>NUCLEOTIDE SEQUENCE [LARGE SCALE GENOMIC DNA]</scope>
    <source>
        <strain evidence="5 6">2918</strain>
    </source>
</reference>
<dbReference type="AlphaFoldDB" id="A0A7V9ACE2"/>
<dbReference type="GO" id="GO:0009055">
    <property type="term" value="F:electron transfer activity"/>
    <property type="evidence" value="ECO:0007669"/>
    <property type="project" value="InterPro"/>
</dbReference>